<name>E9GDF3_DAPPU</name>
<keyword evidence="3" id="KW-1185">Reference proteome</keyword>
<reference evidence="2 3" key="1">
    <citation type="journal article" date="2011" name="Science">
        <title>The ecoresponsive genome of Daphnia pulex.</title>
        <authorList>
            <person name="Colbourne J.K."/>
            <person name="Pfrender M.E."/>
            <person name="Gilbert D."/>
            <person name="Thomas W.K."/>
            <person name="Tucker A."/>
            <person name="Oakley T.H."/>
            <person name="Tokishita S."/>
            <person name="Aerts A."/>
            <person name="Arnold G.J."/>
            <person name="Basu M.K."/>
            <person name="Bauer D.J."/>
            <person name="Caceres C.E."/>
            <person name="Carmel L."/>
            <person name="Casola C."/>
            <person name="Choi J.H."/>
            <person name="Detter J.C."/>
            <person name="Dong Q."/>
            <person name="Dusheyko S."/>
            <person name="Eads B.D."/>
            <person name="Frohlich T."/>
            <person name="Geiler-Samerotte K.A."/>
            <person name="Gerlach D."/>
            <person name="Hatcher P."/>
            <person name="Jogdeo S."/>
            <person name="Krijgsveld J."/>
            <person name="Kriventseva E.V."/>
            <person name="Kultz D."/>
            <person name="Laforsch C."/>
            <person name="Lindquist E."/>
            <person name="Lopez J."/>
            <person name="Manak J.R."/>
            <person name="Muller J."/>
            <person name="Pangilinan J."/>
            <person name="Patwardhan R.P."/>
            <person name="Pitluck S."/>
            <person name="Pritham E.J."/>
            <person name="Rechtsteiner A."/>
            <person name="Rho M."/>
            <person name="Rogozin I.B."/>
            <person name="Sakarya O."/>
            <person name="Salamov A."/>
            <person name="Schaack S."/>
            <person name="Shapiro H."/>
            <person name="Shiga Y."/>
            <person name="Skalitzky C."/>
            <person name="Smith Z."/>
            <person name="Souvorov A."/>
            <person name="Sung W."/>
            <person name="Tang Z."/>
            <person name="Tsuchiya D."/>
            <person name="Tu H."/>
            <person name="Vos H."/>
            <person name="Wang M."/>
            <person name="Wolf Y.I."/>
            <person name="Yamagata H."/>
            <person name="Yamada T."/>
            <person name="Ye Y."/>
            <person name="Shaw J.R."/>
            <person name="Andrews J."/>
            <person name="Crease T.J."/>
            <person name="Tang H."/>
            <person name="Lucas S.M."/>
            <person name="Robertson H.M."/>
            <person name="Bork P."/>
            <person name="Koonin E.V."/>
            <person name="Zdobnov E.M."/>
            <person name="Grigoriev I.V."/>
            <person name="Lynch M."/>
            <person name="Boore J.L."/>
        </authorList>
    </citation>
    <scope>NUCLEOTIDE SEQUENCE [LARGE SCALE GENOMIC DNA]</scope>
</reference>
<dbReference type="EMBL" id="GL732540">
    <property type="protein sequence ID" value="EFX82073.1"/>
    <property type="molecule type" value="Genomic_DNA"/>
</dbReference>
<evidence type="ECO:0000256" key="1">
    <source>
        <dbReference type="SAM" id="SignalP"/>
    </source>
</evidence>
<dbReference type="AlphaFoldDB" id="E9GDF3"/>
<feature type="chain" id="PRO_5003240229" evidence="1">
    <location>
        <begin position="20"/>
        <end position="420"/>
    </location>
</feature>
<accession>E9GDF3</accession>
<dbReference type="Proteomes" id="UP000000305">
    <property type="component" value="Unassembled WGS sequence"/>
</dbReference>
<dbReference type="HOGENOM" id="CLU_654282_0_0_1"/>
<feature type="signal peptide" evidence="1">
    <location>
        <begin position="1"/>
        <end position="19"/>
    </location>
</feature>
<proteinExistence type="predicted"/>
<keyword evidence="1" id="KW-0732">Signal</keyword>
<evidence type="ECO:0000313" key="2">
    <source>
        <dbReference type="EMBL" id="EFX82073.1"/>
    </source>
</evidence>
<dbReference type="InParanoid" id="E9GDF3"/>
<sequence length="420" mass="47153">MASPLCLLSSMLMLRLTGAQRTTTVTWTEARTTTSTVHFSTNLACAQLVNVTGRCRQQRRGFPAAEQPVILVMDSHEHNWFNRHQPFWHQFIATQTFSVEATPLAIIPDWDFHQPPASINQVEPSMQQQRLSGRNQNPFNRQQGYLSKFLNGLFNSIVSTINVTVTNVFTHTLSTTTTNTTSFILMGCTPSPLRYSVCPASAASDHQLVPATAGQQHEEEERKILFKLWKKHKWRPFVTYYSVVRRTTTITAAVISSTVGLCAKLVNVTGACRIRRGLWVDDPIVLSFDDDMDSIDEALSPSRTLSIEPTAMPELSIEDQTKSGRRSVSNLNVRSSWADGPQELEEDEELSRRLGYLNLAAFYSAIRKKLKFIALTVTTVVTVVRTSTYYVTVSTKTFFVQICTPTPFPFSVCPRSSGRN</sequence>
<protein>
    <submittedName>
        <fullName evidence="2">Uncharacterized protein</fullName>
    </submittedName>
</protein>
<gene>
    <name evidence="2" type="ORF">DAPPUDRAFT_101458</name>
</gene>
<evidence type="ECO:0000313" key="3">
    <source>
        <dbReference type="Proteomes" id="UP000000305"/>
    </source>
</evidence>
<dbReference type="OrthoDB" id="6370888at2759"/>
<dbReference type="KEGG" id="dpx:DAPPUDRAFT_101458"/>
<organism evidence="2 3">
    <name type="scientific">Daphnia pulex</name>
    <name type="common">Water flea</name>
    <dbReference type="NCBI Taxonomy" id="6669"/>
    <lineage>
        <taxon>Eukaryota</taxon>
        <taxon>Metazoa</taxon>
        <taxon>Ecdysozoa</taxon>
        <taxon>Arthropoda</taxon>
        <taxon>Crustacea</taxon>
        <taxon>Branchiopoda</taxon>
        <taxon>Diplostraca</taxon>
        <taxon>Cladocera</taxon>
        <taxon>Anomopoda</taxon>
        <taxon>Daphniidae</taxon>
        <taxon>Daphnia</taxon>
    </lineage>
</organism>